<dbReference type="GO" id="GO:0006006">
    <property type="term" value="P:glucose metabolic process"/>
    <property type="evidence" value="ECO:0007669"/>
    <property type="project" value="TreeGrafter"/>
</dbReference>
<dbReference type="AlphaFoldDB" id="A0A8J2LDT6"/>
<gene>
    <name evidence="13" type="ORF">AFUS01_LOCUS43441</name>
</gene>
<dbReference type="InterPro" id="IPR018052">
    <property type="entry name" value="Ald1_epimerase_CS"/>
</dbReference>
<name>A0A8J2LDT6_9HEXA</name>
<protein>
    <recommendedName>
        <fullName evidence="12">Aldose 1-epimerase</fullName>
        <ecNumber evidence="12">5.1.3.3</ecNumber>
    </recommendedName>
</protein>
<dbReference type="GO" id="GO:0005737">
    <property type="term" value="C:cytoplasm"/>
    <property type="evidence" value="ECO:0007669"/>
    <property type="project" value="UniProtKB-SubCell"/>
</dbReference>
<reference evidence="13" key="1">
    <citation type="submission" date="2021-06" db="EMBL/GenBank/DDBJ databases">
        <authorList>
            <person name="Hodson N. C."/>
            <person name="Mongue J. A."/>
            <person name="Jaron S. K."/>
        </authorList>
    </citation>
    <scope>NUCLEOTIDE SEQUENCE</scope>
</reference>
<dbReference type="InterPro" id="IPR047215">
    <property type="entry name" value="Galactose_mutarotase-like"/>
</dbReference>
<evidence type="ECO:0000256" key="7">
    <source>
        <dbReference type="ARBA" id="ARBA00022490"/>
    </source>
</evidence>
<proteinExistence type="inferred from homology"/>
<dbReference type="EC" id="5.1.3.3" evidence="12"/>
<comment type="catalytic activity">
    <reaction evidence="2">
        <text>alpha-D-galactose = beta-D-galactose</text>
        <dbReference type="Rhea" id="RHEA:28675"/>
        <dbReference type="ChEBI" id="CHEBI:27667"/>
        <dbReference type="ChEBI" id="CHEBI:28061"/>
        <dbReference type="EC" id="5.1.3.3"/>
    </reaction>
    <physiologicalReaction direction="right-to-left" evidence="2">
        <dbReference type="Rhea" id="RHEA:28677"/>
    </physiologicalReaction>
</comment>
<evidence type="ECO:0000256" key="1">
    <source>
        <dbReference type="ARBA" id="ARBA00001614"/>
    </source>
</evidence>
<evidence type="ECO:0000313" key="14">
    <source>
        <dbReference type="Proteomes" id="UP000708208"/>
    </source>
</evidence>
<evidence type="ECO:0000256" key="4">
    <source>
        <dbReference type="ARBA" id="ARBA00004947"/>
    </source>
</evidence>
<keyword evidence="7" id="KW-0963">Cytoplasm</keyword>
<evidence type="ECO:0000313" key="13">
    <source>
        <dbReference type="EMBL" id="CAG7833867.1"/>
    </source>
</evidence>
<dbReference type="CDD" id="cd09019">
    <property type="entry name" value="galactose_mutarotase_like"/>
    <property type="match status" value="1"/>
</dbReference>
<sequence length="360" mass="40242">MAEVEIMEDTFGFIVDPNNPDSKEIIRRFTLTNKSGTSAQIITYGATLTSLKVRDKNGQLDDIVLGFDDINGYLGKLGRNPYFGATIGRTANRTAKAQFLLGNQTYVLNANNGPNHLHGGNVGFDKRLWESHVEGKRVTFSYVSRDGEEGYPGEVLANVTYELTSDNQLVVQFQATSTKPTPINLTNHSYFNLSGNQFADRQLRAHHVLLNADHYTPVDDTLIPTGEIVSVEGTVYDLRTNKNLHDLLQQFPGYDNNFCLNRNAGEQFRLAARVQEQNCGRVLEVYTDQPGVQFYTSNFLPDKDPLPGKQGAKYFKHGAFCLETQNYPNAINQANFPDPVIKPGAVYTHKVVYRFFTAPS</sequence>
<organism evidence="13 14">
    <name type="scientific">Allacma fusca</name>
    <dbReference type="NCBI Taxonomy" id="39272"/>
    <lineage>
        <taxon>Eukaryota</taxon>
        <taxon>Metazoa</taxon>
        <taxon>Ecdysozoa</taxon>
        <taxon>Arthropoda</taxon>
        <taxon>Hexapoda</taxon>
        <taxon>Collembola</taxon>
        <taxon>Symphypleona</taxon>
        <taxon>Sminthuridae</taxon>
        <taxon>Allacma</taxon>
    </lineage>
</organism>
<comment type="catalytic activity">
    <reaction evidence="1 12">
        <text>alpha-D-glucose = beta-D-glucose</text>
        <dbReference type="Rhea" id="RHEA:10264"/>
        <dbReference type="ChEBI" id="CHEBI:15903"/>
        <dbReference type="ChEBI" id="CHEBI:17925"/>
        <dbReference type="EC" id="5.1.3.3"/>
    </reaction>
</comment>
<keyword evidence="10 12" id="KW-0119">Carbohydrate metabolism</keyword>
<dbReference type="InterPro" id="IPR015443">
    <property type="entry name" value="Aldose_1-epimerase"/>
</dbReference>
<dbReference type="EMBL" id="CAJVCH010570045">
    <property type="protein sequence ID" value="CAG7833867.1"/>
    <property type="molecule type" value="Genomic_DNA"/>
</dbReference>
<comment type="subunit">
    <text evidence="6">Monomer.</text>
</comment>
<keyword evidence="9 12" id="KW-0413">Isomerase</keyword>
<keyword evidence="14" id="KW-1185">Reference proteome</keyword>
<dbReference type="Proteomes" id="UP000708208">
    <property type="component" value="Unassembled WGS sequence"/>
</dbReference>
<evidence type="ECO:0000256" key="11">
    <source>
        <dbReference type="ARBA" id="ARBA00045743"/>
    </source>
</evidence>
<dbReference type="PANTHER" id="PTHR10091:SF0">
    <property type="entry name" value="GALACTOSE MUTAROTASE"/>
    <property type="match status" value="1"/>
</dbReference>
<dbReference type="NCBIfam" id="NF008277">
    <property type="entry name" value="PRK11055.1"/>
    <property type="match status" value="1"/>
</dbReference>
<accession>A0A8J2LDT6</accession>
<comment type="pathway">
    <text evidence="4">Carbohydrate metabolism; galactose metabolism.</text>
</comment>
<dbReference type="GO" id="GO:0004034">
    <property type="term" value="F:aldose 1-epimerase activity"/>
    <property type="evidence" value="ECO:0007669"/>
    <property type="project" value="UniProtKB-EC"/>
</dbReference>
<dbReference type="PROSITE" id="PS00545">
    <property type="entry name" value="ALDOSE_1_EPIMERASE"/>
    <property type="match status" value="1"/>
</dbReference>
<evidence type="ECO:0000256" key="2">
    <source>
        <dbReference type="ARBA" id="ARBA00001712"/>
    </source>
</evidence>
<evidence type="ECO:0000256" key="5">
    <source>
        <dbReference type="ARBA" id="ARBA00006206"/>
    </source>
</evidence>
<dbReference type="PIRSF" id="PIRSF005096">
    <property type="entry name" value="GALM"/>
    <property type="match status" value="1"/>
</dbReference>
<evidence type="ECO:0000256" key="9">
    <source>
        <dbReference type="ARBA" id="ARBA00023235"/>
    </source>
</evidence>
<comment type="pathway">
    <text evidence="12">Carbohydrate metabolism; hexose metabolism.</text>
</comment>
<dbReference type="PANTHER" id="PTHR10091">
    <property type="entry name" value="ALDOSE-1-EPIMERASE"/>
    <property type="match status" value="1"/>
</dbReference>
<evidence type="ECO:0000256" key="8">
    <source>
        <dbReference type="ARBA" id="ARBA00022553"/>
    </source>
</evidence>
<comment type="similarity">
    <text evidence="5 12">Belongs to the aldose epimerase family.</text>
</comment>
<dbReference type="GO" id="GO:0033499">
    <property type="term" value="P:galactose catabolic process via UDP-galactose, Leloir pathway"/>
    <property type="evidence" value="ECO:0007669"/>
    <property type="project" value="TreeGrafter"/>
</dbReference>
<evidence type="ECO:0000256" key="12">
    <source>
        <dbReference type="PIRNR" id="PIRNR005096"/>
    </source>
</evidence>
<comment type="function">
    <text evidence="11">Mutarotase that catalyzes the interconversion of beta-D-galactose and alpha-D-galactose during galactose metabolism. Beta-D-galactose is metabolized in the liver into glucose 1-phosphate, the primary metabolic fuel, by the action of four enzymes that constitute the Leloir pathway: GALM, GALK1 (galactokinase), GALT (galactose-1-phosphate uridylyltransferase) and GALE (UDP-galactose-4'-epimerase). Involved in the maintenance of the equilibrium between the beta- and alpha-anomers of galactose, therefore ensuring a sufficient supply of the alpha-anomer for GALK1. Also active on D-glucose although shows a preference for galactose over glucose.</text>
</comment>
<evidence type="ECO:0000256" key="6">
    <source>
        <dbReference type="ARBA" id="ARBA00011245"/>
    </source>
</evidence>
<dbReference type="FunFam" id="2.70.98.10:FF:000003">
    <property type="entry name" value="Aldose 1-epimerase"/>
    <property type="match status" value="1"/>
</dbReference>
<dbReference type="OrthoDB" id="274691at2759"/>
<comment type="caution">
    <text evidence="13">The sequence shown here is derived from an EMBL/GenBank/DDBJ whole genome shotgun (WGS) entry which is preliminary data.</text>
</comment>
<comment type="subcellular location">
    <subcellularLocation>
        <location evidence="3">Cytoplasm</location>
    </subcellularLocation>
</comment>
<evidence type="ECO:0000256" key="3">
    <source>
        <dbReference type="ARBA" id="ARBA00004496"/>
    </source>
</evidence>
<evidence type="ECO:0000256" key="10">
    <source>
        <dbReference type="ARBA" id="ARBA00023277"/>
    </source>
</evidence>
<keyword evidence="8" id="KW-0597">Phosphoprotein</keyword>
<dbReference type="InterPro" id="IPR008183">
    <property type="entry name" value="Aldose_1/G6P_1-epimerase"/>
</dbReference>
<dbReference type="Pfam" id="PF01263">
    <property type="entry name" value="Aldose_epim"/>
    <property type="match status" value="1"/>
</dbReference>